<evidence type="ECO:0000313" key="2">
    <source>
        <dbReference type="Proteomes" id="UP000078576"/>
    </source>
</evidence>
<dbReference type="EMBL" id="KN714870">
    <property type="protein sequence ID" value="KUI63197.1"/>
    <property type="molecule type" value="Genomic_DNA"/>
</dbReference>
<dbReference type="Proteomes" id="UP000078576">
    <property type="component" value="Unassembled WGS sequence"/>
</dbReference>
<evidence type="ECO:0000313" key="1">
    <source>
        <dbReference type="EMBL" id="KUI63197.1"/>
    </source>
</evidence>
<organism evidence="1 2">
    <name type="scientific">Cytospora mali</name>
    <name type="common">Apple Valsa canker fungus</name>
    <name type="synonym">Valsa mali</name>
    <dbReference type="NCBI Taxonomy" id="578113"/>
    <lineage>
        <taxon>Eukaryota</taxon>
        <taxon>Fungi</taxon>
        <taxon>Dikarya</taxon>
        <taxon>Ascomycota</taxon>
        <taxon>Pezizomycotina</taxon>
        <taxon>Sordariomycetes</taxon>
        <taxon>Sordariomycetidae</taxon>
        <taxon>Diaporthales</taxon>
        <taxon>Cytosporaceae</taxon>
        <taxon>Cytospora</taxon>
    </lineage>
</organism>
<keyword evidence="2" id="KW-1185">Reference proteome</keyword>
<gene>
    <name evidence="1" type="ORF">VP1G_10322</name>
</gene>
<sequence>MAKDSTAVVGPEPTANNTKVAGAKWNDEAHQALCGTLLEVVEGAGTSWRAHLDRMVELMGEQHHKMPSVWDEARQKDLLEEIYFRTAPQLSLDDKNAIVQGMENRGHPDISWNAIRTVSNRLSELPQPERKMAPNPMYESLGFWRDLAVATYEFTAPSSAVMAQIIEKTQASGGWDINQNGL</sequence>
<proteinExistence type="predicted"/>
<dbReference type="OrthoDB" id="5231322at2759"/>
<dbReference type="AlphaFoldDB" id="A0A194VGQ5"/>
<protein>
    <submittedName>
        <fullName evidence="1">Uncharacterized protein</fullName>
    </submittedName>
</protein>
<reference evidence="2" key="1">
    <citation type="submission" date="2014-12" db="EMBL/GenBank/DDBJ databases">
        <title>Genome Sequence of Valsa Canker Pathogens Uncovers a Specific Adaption of Colonization on Woody Bark.</title>
        <authorList>
            <person name="Yin Z."/>
            <person name="Liu H."/>
            <person name="Gao X."/>
            <person name="Li Z."/>
            <person name="Song N."/>
            <person name="Ke X."/>
            <person name="Dai Q."/>
            <person name="Wu Y."/>
            <person name="Sun Y."/>
            <person name="Xu J.-R."/>
            <person name="Kang Z.K."/>
            <person name="Wang L."/>
            <person name="Huang L."/>
        </authorList>
    </citation>
    <scope>NUCLEOTIDE SEQUENCE [LARGE SCALE GENOMIC DNA]</scope>
    <source>
        <strain evidence="2">SXYL134</strain>
    </source>
</reference>
<name>A0A194VGQ5_CYTMA</name>
<accession>A0A194VGQ5</accession>